<dbReference type="InterPro" id="IPR050261">
    <property type="entry name" value="FrsA_esterase"/>
</dbReference>
<keyword evidence="1" id="KW-0378">Hydrolase</keyword>
<proteinExistence type="inferred from homology"/>
<dbReference type="InterPro" id="IPR000073">
    <property type="entry name" value="AB_hydrolase_1"/>
</dbReference>
<keyword evidence="3" id="KW-0732">Signal</keyword>
<dbReference type="PROSITE" id="PS51257">
    <property type="entry name" value="PROKAR_LIPOPROTEIN"/>
    <property type="match status" value="1"/>
</dbReference>
<dbReference type="PANTHER" id="PTHR22946:SF9">
    <property type="entry name" value="POLYKETIDE TRANSFERASE AF380"/>
    <property type="match status" value="1"/>
</dbReference>
<dbReference type="SUPFAM" id="SSF53474">
    <property type="entry name" value="alpha/beta-Hydrolases"/>
    <property type="match status" value="1"/>
</dbReference>
<evidence type="ECO:0000259" key="4">
    <source>
        <dbReference type="Pfam" id="PF12697"/>
    </source>
</evidence>
<dbReference type="GO" id="GO:0052689">
    <property type="term" value="F:carboxylic ester hydrolase activity"/>
    <property type="evidence" value="ECO:0007669"/>
    <property type="project" value="UniProtKB-ARBA"/>
</dbReference>
<feature type="chain" id="PRO_5001572821" evidence="3">
    <location>
        <begin position="26"/>
        <end position="302"/>
    </location>
</feature>
<reference evidence="5 6" key="1">
    <citation type="submission" date="2013-04" db="EMBL/GenBank/DDBJ databases">
        <title>Hyphomonas hirschiana VP5 Genome Sequencing.</title>
        <authorList>
            <person name="Lai Q."/>
            <person name="Shao Z."/>
        </authorList>
    </citation>
    <scope>NUCLEOTIDE SEQUENCE [LARGE SCALE GENOMIC DNA]</scope>
    <source>
        <strain evidence="5 6">VP5</strain>
    </source>
</reference>
<evidence type="ECO:0000256" key="3">
    <source>
        <dbReference type="SAM" id="SignalP"/>
    </source>
</evidence>
<dbReference type="Gene3D" id="3.40.50.1820">
    <property type="entry name" value="alpha/beta hydrolase"/>
    <property type="match status" value="1"/>
</dbReference>
<dbReference type="PATRIC" id="fig|1280951.3.peg.292"/>
<comment type="caution">
    <text evidence="5">The sequence shown here is derived from an EMBL/GenBank/DDBJ whole genome shotgun (WGS) entry which is preliminary data.</text>
</comment>
<dbReference type="Proteomes" id="UP000025061">
    <property type="component" value="Unassembled WGS sequence"/>
</dbReference>
<sequence>MKTFAAISLAATALLAACTTPVALAPEATLTGRYADPAAIDPDHPPALMELNFESGGARLNGLIYLADGAGPHPTVVLLHGYPGNEKNLDLAQAMRREGFNVMFFHYRGAWGSDGNFSFSNVVEDVGAATGFLRANAGTYRTDPEKLILIGHSMGGFAAFSAAANDSRVACAAGLAPADFGVLGAAMAANPEVLEGFSGYTDTLSMLKGFSGEAAIVELFSNAAAFDLRAKAPELAGKSVLIVAGDADESTPLEGMIQPLMDAYEAAPDIETTLVVLPGDHSFSWSRAALIDTVIGWADGCR</sequence>
<gene>
    <name evidence="5" type="ORF">HHI_01450</name>
</gene>
<dbReference type="InterPro" id="IPR029058">
    <property type="entry name" value="AB_hydrolase_fold"/>
</dbReference>
<comment type="similarity">
    <text evidence="2">Belongs to the AB hydrolase superfamily. FUS2 hydrolase family.</text>
</comment>
<dbReference type="Pfam" id="PF12697">
    <property type="entry name" value="Abhydrolase_6"/>
    <property type="match status" value="1"/>
</dbReference>
<dbReference type="RefSeq" id="WP_011645785.1">
    <property type="nucleotide sequence ID" value="NZ_ARYI01000001.1"/>
</dbReference>
<keyword evidence="5" id="KW-0449">Lipoprotein</keyword>
<feature type="domain" description="AB hydrolase-1" evidence="4">
    <location>
        <begin position="76"/>
        <end position="288"/>
    </location>
</feature>
<evidence type="ECO:0000256" key="2">
    <source>
        <dbReference type="ARBA" id="ARBA00038115"/>
    </source>
</evidence>
<dbReference type="AlphaFoldDB" id="A0A059FZW9"/>
<dbReference type="EMBL" id="ARYI01000001">
    <property type="protein sequence ID" value="KCZ96303.1"/>
    <property type="molecule type" value="Genomic_DNA"/>
</dbReference>
<feature type="signal peptide" evidence="3">
    <location>
        <begin position="1"/>
        <end position="25"/>
    </location>
</feature>
<protein>
    <submittedName>
        <fullName evidence="5">Putative lipoprotein</fullName>
    </submittedName>
</protein>
<organism evidence="5 6">
    <name type="scientific">Hyphomonas hirschiana VP5</name>
    <dbReference type="NCBI Taxonomy" id="1280951"/>
    <lineage>
        <taxon>Bacteria</taxon>
        <taxon>Pseudomonadati</taxon>
        <taxon>Pseudomonadota</taxon>
        <taxon>Alphaproteobacteria</taxon>
        <taxon>Hyphomonadales</taxon>
        <taxon>Hyphomonadaceae</taxon>
        <taxon>Hyphomonas</taxon>
    </lineage>
</organism>
<keyword evidence="6" id="KW-1185">Reference proteome</keyword>
<evidence type="ECO:0000313" key="5">
    <source>
        <dbReference type="EMBL" id="KCZ96303.1"/>
    </source>
</evidence>
<evidence type="ECO:0000313" key="6">
    <source>
        <dbReference type="Proteomes" id="UP000025061"/>
    </source>
</evidence>
<accession>A0A059FZW9</accession>
<dbReference type="OrthoDB" id="1094230at2"/>
<dbReference type="PANTHER" id="PTHR22946">
    <property type="entry name" value="DIENELACTONE HYDROLASE DOMAIN-CONTAINING PROTEIN-RELATED"/>
    <property type="match status" value="1"/>
</dbReference>
<evidence type="ECO:0000256" key="1">
    <source>
        <dbReference type="ARBA" id="ARBA00022801"/>
    </source>
</evidence>
<name>A0A059FZW9_9PROT</name>